<protein>
    <recommendedName>
        <fullName evidence="2">DUF6536 domain-containing protein</fullName>
    </recommendedName>
</protein>
<gene>
    <name evidence="3" type="ORF">Z520_07721</name>
</gene>
<evidence type="ECO:0000259" key="2">
    <source>
        <dbReference type="Pfam" id="PF20163"/>
    </source>
</evidence>
<keyword evidence="1" id="KW-0472">Membrane</keyword>
<dbReference type="EMBL" id="KN848077">
    <property type="protein sequence ID" value="KIX96455.1"/>
    <property type="molecule type" value="Genomic_DNA"/>
</dbReference>
<dbReference type="Pfam" id="PF20163">
    <property type="entry name" value="DUF6536"/>
    <property type="match status" value="1"/>
</dbReference>
<evidence type="ECO:0000313" key="4">
    <source>
        <dbReference type="Proteomes" id="UP000053411"/>
    </source>
</evidence>
<dbReference type="STRING" id="1442371.A0A0D2H3P7"/>
<dbReference type="InterPro" id="IPR046623">
    <property type="entry name" value="DUF6536"/>
</dbReference>
<keyword evidence="4" id="KW-1185">Reference proteome</keyword>
<dbReference type="PANTHER" id="PTHR35395">
    <property type="entry name" value="DUF6536 DOMAIN-CONTAINING PROTEIN"/>
    <property type="match status" value="1"/>
</dbReference>
<proteinExistence type="predicted"/>
<dbReference type="Proteomes" id="UP000053411">
    <property type="component" value="Unassembled WGS sequence"/>
</dbReference>
<reference evidence="3 4" key="1">
    <citation type="submission" date="2015-01" db="EMBL/GenBank/DDBJ databases">
        <title>The Genome Sequence of Fonsecaea multimorphosa CBS 102226.</title>
        <authorList>
            <consortium name="The Broad Institute Genomics Platform"/>
            <person name="Cuomo C."/>
            <person name="de Hoog S."/>
            <person name="Gorbushina A."/>
            <person name="Stielow B."/>
            <person name="Teixiera M."/>
            <person name="Abouelleil A."/>
            <person name="Chapman S.B."/>
            <person name="Priest M."/>
            <person name="Young S.K."/>
            <person name="Wortman J."/>
            <person name="Nusbaum C."/>
            <person name="Birren B."/>
        </authorList>
    </citation>
    <scope>NUCLEOTIDE SEQUENCE [LARGE SCALE GENOMIC DNA]</scope>
    <source>
        <strain evidence="3 4">CBS 102226</strain>
    </source>
</reference>
<dbReference type="VEuPathDB" id="FungiDB:Z520_07721"/>
<dbReference type="PANTHER" id="PTHR35395:SF1">
    <property type="entry name" value="DUF6536 DOMAIN-CONTAINING PROTEIN"/>
    <property type="match status" value="1"/>
</dbReference>
<organism evidence="3 4">
    <name type="scientific">Fonsecaea multimorphosa CBS 102226</name>
    <dbReference type="NCBI Taxonomy" id="1442371"/>
    <lineage>
        <taxon>Eukaryota</taxon>
        <taxon>Fungi</taxon>
        <taxon>Dikarya</taxon>
        <taxon>Ascomycota</taxon>
        <taxon>Pezizomycotina</taxon>
        <taxon>Eurotiomycetes</taxon>
        <taxon>Chaetothyriomycetidae</taxon>
        <taxon>Chaetothyriales</taxon>
        <taxon>Herpotrichiellaceae</taxon>
        <taxon>Fonsecaea</taxon>
    </lineage>
</organism>
<dbReference type="GeneID" id="27713467"/>
<keyword evidence="1" id="KW-0812">Transmembrane</keyword>
<accession>A0A0D2H3P7</accession>
<evidence type="ECO:0000256" key="1">
    <source>
        <dbReference type="SAM" id="Phobius"/>
    </source>
</evidence>
<evidence type="ECO:0000313" key="3">
    <source>
        <dbReference type="EMBL" id="KIX96455.1"/>
    </source>
</evidence>
<feature type="transmembrane region" description="Helical" evidence="1">
    <location>
        <begin position="498"/>
        <end position="519"/>
    </location>
</feature>
<feature type="transmembrane region" description="Helical" evidence="1">
    <location>
        <begin position="45"/>
        <end position="66"/>
    </location>
</feature>
<dbReference type="RefSeq" id="XP_016630578.1">
    <property type="nucleotide sequence ID" value="XM_016778218.1"/>
</dbReference>
<dbReference type="OrthoDB" id="5429634at2759"/>
<keyword evidence="1" id="KW-1133">Transmembrane helix</keyword>
<feature type="transmembrane region" description="Helical" evidence="1">
    <location>
        <begin position="355"/>
        <end position="377"/>
    </location>
</feature>
<dbReference type="AlphaFoldDB" id="A0A0D2H3P7"/>
<feature type="transmembrane region" description="Helical" evidence="1">
    <location>
        <begin position="627"/>
        <end position="649"/>
    </location>
</feature>
<feature type="transmembrane region" description="Helical" evidence="1">
    <location>
        <begin position="569"/>
        <end position="587"/>
    </location>
</feature>
<sequence>MASTTYTILPKDDGTAVIRQQEKDDLGSEAVSHQQPARWKLTLQLATLATATVLLVNVIITVYFAVSNGLHGGNSILYHGDCAETARLSTWSHIGINILSTILLSGSNNAQQYLSAPTRAELDRAHAAKEWLDIGIPSIRNLFSSKIGPYRRILWGFLALGSIPLHWVYNSAMFASLSAKEYSVLVVSPDFIDGTNTGFVDPVAHVWNTDDVRATNESVAIIRKVMNTFERLDVSECVTAYAQQVVSSRRDLIVVVDAPSYDVKYCPSAYTSLTCFYANPNVTNSIIQIYSSEYGNWIYASTSYAWMCADYVSGCGDPAVTKSMKTSWTLYDYPVDYCLSERVQEDCTFRMSVPIMLIVCVCNITKLVCLVLALLLIKEAPLLTIGDAVASFMRNKDPNTTNMALVPRSEFDQKSNWKPKSLPYDNPRRRYFSSASSWKWWICNLLYTIGIGLIAGLMGRAIHSIALVTTQTSTGQLILTDGFGKIVSRNLLTLTSSFVPSVLLANFPQLVLSAIYLTYNALATSMSVTREYVSYSIFNITKKGNAPASLRVSNPTEESSQRRAYYLQLPFRFAIPLMAGSTVLHWLTSQSLFLAKVDIYHSLNTHTPAETEVIDAEASLDTTGFSVLPMICALIIAVIMTLILNGIALRRITGAMPIAGSCSAAIAASCHGRGCGLGPVTWGVVDEAGEHLMRSTPPDADADDFSNSSSSGKLGFVDGTAGCPVQGQFYF</sequence>
<feature type="domain" description="DUF6536" evidence="2">
    <location>
        <begin position="39"/>
        <end position="192"/>
    </location>
</feature>
<name>A0A0D2H3P7_9EURO</name>
<feature type="transmembrane region" description="Helical" evidence="1">
    <location>
        <begin position="438"/>
        <end position="458"/>
    </location>
</feature>